<evidence type="ECO:0000256" key="2">
    <source>
        <dbReference type="ARBA" id="ARBA00010846"/>
    </source>
</evidence>
<comment type="similarity">
    <text evidence="2">Belongs to the Tdpoz family.</text>
</comment>
<dbReference type="Gene3D" id="3.30.710.10">
    <property type="entry name" value="Potassium Channel Kv1.1, Chain A"/>
    <property type="match status" value="1"/>
</dbReference>
<dbReference type="Pfam" id="PF00651">
    <property type="entry name" value="BTB"/>
    <property type="match status" value="1"/>
</dbReference>
<comment type="pathway">
    <text evidence="1">Protein modification; protein ubiquitination.</text>
</comment>
<dbReference type="SUPFAM" id="SSF54695">
    <property type="entry name" value="POZ domain"/>
    <property type="match status" value="1"/>
</dbReference>
<dbReference type="FunCoup" id="A0A1B6PIS1">
    <property type="interactions" value="14"/>
</dbReference>
<dbReference type="eggNOG" id="KOG1987">
    <property type="taxonomic scope" value="Eukaryota"/>
</dbReference>
<protein>
    <recommendedName>
        <fullName evidence="7">BTB domain-containing protein</fullName>
    </recommendedName>
</protein>
<dbReference type="InParanoid" id="A0A1B6PIS1"/>
<feature type="domain" description="BTB" evidence="3">
    <location>
        <begin position="171"/>
        <end position="238"/>
    </location>
</feature>
<dbReference type="InterPro" id="IPR045005">
    <property type="entry name" value="BPM1-6"/>
</dbReference>
<dbReference type="CDD" id="cd00121">
    <property type="entry name" value="MATH"/>
    <property type="match status" value="1"/>
</dbReference>
<dbReference type="Pfam" id="PF24570">
    <property type="entry name" value="BACK_BPM_SPOP"/>
    <property type="match status" value="1"/>
</dbReference>
<dbReference type="PROSITE" id="PS50097">
    <property type="entry name" value="BTB"/>
    <property type="match status" value="1"/>
</dbReference>
<dbReference type="CDD" id="cd18280">
    <property type="entry name" value="BTB_POZ_BPM_plant"/>
    <property type="match status" value="1"/>
</dbReference>
<feature type="domain" description="MATH" evidence="4">
    <location>
        <begin position="10"/>
        <end position="141"/>
    </location>
</feature>
<dbReference type="GO" id="GO:0016567">
    <property type="term" value="P:protein ubiquitination"/>
    <property type="evidence" value="ECO:0007669"/>
    <property type="project" value="InterPro"/>
</dbReference>
<evidence type="ECO:0008006" key="7">
    <source>
        <dbReference type="Google" id="ProtNLM"/>
    </source>
</evidence>
<sequence length="338" mass="37098">MSASMLDSCSFTHQFKLNFLETEKVAIGHLVSSDDISAGGHVWRILCYPPRGDRKEYNGKYLSIYLKHESESESVKAMLEATVMDKDGNLSSSHRNCTMTLFTPKGSASANDSWGWDRFVERSVLESLYVTNGSFIIMCGAKVLLDNDPLKVPPSDMGSHLGLLLDCAEGSDVSFLVDGDKFPAHRAVLAARSPVFKAQLLGSMAEANMSSITLHDIAPATFKLMLRFMYTDACPADAELGDSPDEMFRLLLAAADRFALDRLKLLCASKLWDNVSVHTVADTLICAETYNCPGLKKKCIDFVGEEKNFKGAVLTDGFAQLVLKFPSILDELRAKVGL</sequence>
<dbReference type="PANTHER" id="PTHR26379">
    <property type="entry name" value="BTB/POZ AND MATH DOMAIN-CONTAINING PROTEIN 1"/>
    <property type="match status" value="1"/>
</dbReference>
<dbReference type="OMA" id="ANGWARI"/>
<reference evidence="5 6" key="1">
    <citation type="journal article" date="2009" name="Nature">
        <title>The Sorghum bicolor genome and the diversification of grasses.</title>
        <authorList>
            <person name="Paterson A.H."/>
            <person name="Bowers J.E."/>
            <person name="Bruggmann R."/>
            <person name="Dubchak I."/>
            <person name="Grimwood J."/>
            <person name="Gundlach H."/>
            <person name="Haberer G."/>
            <person name="Hellsten U."/>
            <person name="Mitros T."/>
            <person name="Poliakov A."/>
            <person name="Schmutz J."/>
            <person name="Spannagl M."/>
            <person name="Tang H."/>
            <person name="Wang X."/>
            <person name="Wicker T."/>
            <person name="Bharti A.K."/>
            <person name="Chapman J."/>
            <person name="Feltus F.A."/>
            <person name="Gowik U."/>
            <person name="Grigoriev I.V."/>
            <person name="Lyons E."/>
            <person name="Maher C.A."/>
            <person name="Martis M."/>
            <person name="Narechania A."/>
            <person name="Otillar R.P."/>
            <person name="Penning B.W."/>
            <person name="Salamov A.A."/>
            <person name="Wang Y."/>
            <person name="Zhang L."/>
            <person name="Carpita N.C."/>
            <person name="Freeling M."/>
            <person name="Gingle A.R."/>
            <person name="Hash C.T."/>
            <person name="Keller B."/>
            <person name="Klein P."/>
            <person name="Kresovich S."/>
            <person name="McCann M.C."/>
            <person name="Ming R."/>
            <person name="Peterson D.G."/>
            <person name="Mehboob-ur-Rahman"/>
            <person name="Ware D."/>
            <person name="Westhoff P."/>
            <person name="Mayer K.F."/>
            <person name="Messing J."/>
            <person name="Rokhsar D.S."/>
        </authorList>
    </citation>
    <scope>NUCLEOTIDE SEQUENCE [LARGE SCALE GENOMIC DNA]</scope>
    <source>
        <strain evidence="6">cv. BTx623</strain>
    </source>
</reference>
<dbReference type="InterPro" id="IPR011333">
    <property type="entry name" value="SKP1/BTB/POZ_sf"/>
</dbReference>
<keyword evidence="6" id="KW-1185">Reference proteome</keyword>
<evidence type="ECO:0000313" key="6">
    <source>
        <dbReference type="Proteomes" id="UP000000768"/>
    </source>
</evidence>
<reference evidence="6" key="2">
    <citation type="journal article" date="2018" name="Plant J.">
        <title>The Sorghum bicolor reference genome: improved assembly, gene annotations, a transcriptome atlas, and signatures of genome organization.</title>
        <authorList>
            <person name="McCormick R.F."/>
            <person name="Truong S.K."/>
            <person name="Sreedasyam A."/>
            <person name="Jenkins J."/>
            <person name="Shu S."/>
            <person name="Sims D."/>
            <person name="Kennedy M."/>
            <person name="Amirebrahimi M."/>
            <person name="Weers B.D."/>
            <person name="McKinley B."/>
            <person name="Mattison A."/>
            <person name="Morishige D.T."/>
            <person name="Grimwood J."/>
            <person name="Schmutz J."/>
            <person name="Mullet J.E."/>
        </authorList>
    </citation>
    <scope>NUCLEOTIDE SEQUENCE [LARGE SCALE GENOMIC DNA]</scope>
    <source>
        <strain evidence="6">cv. BTx623</strain>
    </source>
</reference>
<dbReference type="Pfam" id="PF22486">
    <property type="entry name" value="MATH_2"/>
    <property type="match status" value="1"/>
</dbReference>
<dbReference type="SMART" id="SM00225">
    <property type="entry name" value="BTB"/>
    <property type="match status" value="1"/>
</dbReference>
<gene>
    <name evidence="5" type="ORF">SORBI_3007G198600</name>
</gene>
<dbReference type="Gramene" id="KXG25568">
    <property type="protein sequence ID" value="KXG25568"/>
    <property type="gene ID" value="SORBI_3007G198600"/>
</dbReference>
<name>A0A1B6PIS1_SORBI</name>
<dbReference type="InterPro" id="IPR000210">
    <property type="entry name" value="BTB/POZ_dom"/>
</dbReference>
<dbReference type="Gene3D" id="2.60.210.10">
    <property type="entry name" value="Apoptosis, Tumor Necrosis Factor Receptor Associated Protein 2, Chain A"/>
    <property type="match status" value="1"/>
</dbReference>
<dbReference type="InterPro" id="IPR002083">
    <property type="entry name" value="MATH/TRAF_dom"/>
</dbReference>
<evidence type="ECO:0000259" key="4">
    <source>
        <dbReference type="PROSITE" id="PS50144"/>
    </source>
</evidence>
<evidence type="ECO:0000313" key="5">
    <source>
        <dbReference type="EMBL" id="KXG25568.1"/>
    </source>
</evidence>
<accession>A0A1B6PIS1</accession>
<proteinExistence type="inferred from homology"/>
<dbReference type="SUPFAM" id="SSF49599">
    <property type="entry name" value="TRAF domain-like"/>
    <property type="match status" value="1"/>
</dbReference>
<dbReference type="PROSITE" id="PS50144">
    <property type="entry name" value="MATH"/>
    <property type="match status" value="1"/>
</dbReference>
<dbReference type="PANTHER" id="PTHR26379:SF469">
    <property type="entry name" value="MAB1"/>
    <property type="match status" value="1"/>
</dbReference>
<evidence type="ECO:0000259" key="3">
    <source>
        <dbReference type="PROSITE" id="PS50097"/>
    </source>
</evidence>
<evidence type="ECO:0000256" key="1">
    <source>
        <dbReference type="ARBA" id="ARBA00004906"/>
    </source>
</evidence>
<dbReference type="InterPro" id="IPR008974">
    <property type="entry name" value="TRAF-like"/>
</dbReference>
<organism evidence="5 6">
    <name type="scientific">Sorghum bicolor</name>
    <name type="common">Sorghum</name>
    <name type="synonym">Sorghum vulgare</name>
    <dbReference type="NCBI Taxonomy" id="4558"/>
    <lineage>
        <taxon>Eukaryota</taxon>
        <taxon>Viridiplantae</taxon>
        <taxon>Streptophyta</taxon>
        <taxon>Embryophyta</taxon>
        <taxon>Tracheophyta</taxon>
        <taxon>Spermatophyta</taxon>
        <taxon>Magnoliopsida</taxon>
        <taxon>Liliopsida</taxon>
        <taxon>Poales</taxon>
        <taxon>Poaceae</taxon>
        <taxon>PACMAD clade</taxon>
        <taxon>Panicoideae</taxon>
        <taxon>Andropogonodae</taxon>
        <taxon>Andropogoneae</taxon>
        <taxon>Sorghinae</taxon>
        <taxon>Sorghum</taxon>
    </lineage>
</organism>
<dbReference type="InterPro" id="IPR056423">
    <property type="entry name" value="BACK_BPM_SPOP"/>
</dbReference>
<dbReference type="AlphaFoldDB" id="A0A1B6PIS1"/>
<dbReference type="STRING" id="4558.A0A1B6PIS1"/>
<dbReference type="EMBL" id="CM000766">
    <property type="protein sequence ID" value="KXG25568.1"/>
    <property type="molecule type" value="Genomic_DNA"/>
</dbReference>
<dbReference type="Proteomes" id="UP000000768">
    <property type="component" value="Chromosome 7"/>
</dbReference>
<dbReference type="Gene3D" id="1.25.40.420">
    <property type="match status" value="1"/>
</dbReference>